<sequence length="66" mass="7086">VRRDRQLEIKTGNGGTEGATPENSQVNVLSCVSTLESGTAVCPPKGKTAVSAWPTLRYAEADQEYF</sequence>
<reference evidence="2" key="1">
    <citation type="submission" date="2018-05" db="EMBL/GenBank/DDBJ databases">
        <authorList>
            <person name="Lanie J.A."/>
            <person name="Ng W.-L."/>
            <person name="Kazmierczak K.M."/>
            <person name="Andrzejewski T.M."/>
            <person name="Davidsen T.M."/>
            <person name="Wayne K.J."/>
            <person name="Tettelin H."/>
            <person name="Glass J.I."/>
            <person name="Rusch D."/>
            <person name="Podicherti R."/>
            <person name="Tsui H.-C.T."/>
            <person name="Winkler M.E."/>
        </authorList>
    </citation>
    <scope>NUCLEOTIDE SEQUENCE</scope>
</reference>
<accession>A0A382SGL3</accession>
<evidence type="ECO:0000256" key="1">
    <source>
        <dbReference type="SAM" id="MobiDB-lite"/>
    </source>
</evidence>
<gene>
    <name evidence="2" type="ORF">METZ01_LOCUS361853</name>
</gene>
<organism evidence="2">
    <name type="scientific">marine metagenome</name>
    <dbReference type="NCBI Taxonomy" id="408172"/>
    <lineage>
        <taxon>unclassified sequences</taxon>
        <taxon>metagenomes</taxon>
        <taxon>ecological metagenomes</taxon>
    </lineage>
</organism>
<proteinExistence type="predicted"/>
<dbReference type="AlphaFoldDB" id="A0A382SGL3"/>
<feature type="region of interest" description="Disordered" evidence="1">
    <location>
        <begin position="1"/>
        <end position="22"/>
    </location>
</feature>
<dbReference type="EMBL" id="UINC01128928">
    <property type="protein sequence ID" value="SVD08999.1"/>
    <property type="molecule type" value="Genomic_DNA"/>
</dbReference>
<feature type="non-terminal residue" evidence="2">
    <location>
        <position position="1"/>
    </location>
</feature>
<protein>
    <submittedName>
        <fullName evidence="2">Uncharacterized protein</fullName>
    </submittedName>
</protein>
<evidence type="ECO:0000313" key="2">
    <source>
        <dbReference type="EMBL" id="SVD08999.1"/>
    </source>
</evidence>
<name>A0A382SGL3_9ZZZZ</name>